<evidence type="ECO:0000256" key="7">
    <source>
        <dbReference type="SAM" id="Coils"/>
    </source>
</evidence>
<dbReference type="InterPro" id="IPR011990">
    <property type="entry name" value="TPR-like_helical_dom_sf"/>
</dbReference>
<evidence type="ECO:0000256" key="6">
    <source>
        <dbReference type="PROSITE-ProRule" id="PRU00339"/>
    </source>
</evidence>
<feature type="compositionally biased region" description="Basic and acidic residues" evidence="8">
    <location>
        <begin position="172"/>
        <end position="188"/>
    </location>
</feature>
<dbReference type="SMART" id="SM00028">
    <property type="entry name" value="TPR"/>
    <property type="match status" value="2"/>
</dbReference>
<evidence type="ECO:0000313" key="10">
    <source>
        <dbReference type="RefSeq" id="XP_018333395.1"/>
    </source>
</evidence>
<dbReference type="Gene3D" id="1.25.40.10">
    <property type="entry name" value="Tetratricopeptide repeat domain"/>
    <property type="match status" value="1"/>
</dbReference>
<feature type="compositionally biased region" description="Polar residues" evidence="8">
    <location>
        <begin position="159"/>
        <end position="171"/>
    </location>
</feature>
<feature type="coiled-coil region" evidence="7">
    <location>
        <begin position="334"/>
        <end position="361"/>
    </location>
</feature>
<dbReference type="SUPFAM" id="SSF48452">
    <property type="entry name" value="TPR-like"/>
    <property type="match status" value="1"/>
</dbReference>
<feature type="compositionally biased region" description="Polar residues" evidence="8">
    <location>
        <begin position="205"/>
        <end position="238"/>
    </location>
</feature>
<feature type="compositionally biased region" description="Acidic residues" evidence="8">
    <location>
        <begin position="86"/>
        <end position="100"/>
    </location>
</feature>
<evidence type="ECO:0000256" key="3">
    <source>
        <dbReference type="ARBA" id="ARBA00022737"/>
    </source>
</evidence>
<dbReference type="AlphaFoldDB" id="A0A1W4XLY9"/>
<feature type="region of interest" description="Disordered" evidence="8">
    <location>
        <begin position="402"/>
        <end position="470"/>
    </location>
</feature>
<dbReference type="GeneID" id="108742617"/>
<evidence type="ECO:0000256" key="2">
    <source>
        <dbReference type="ARBA" id="ARBA00008402"/>
    </source>
</evidence>
<protein>
    <submittedName>
        <fullName evidence="10">Histone-binding protein N1/N2-like</fullName>
    </submittedName>
</protein>
<evidence type="ECO:0000256" key="8">
    <source>
        <dbReference type="SAM" id="MobiDB-lite"/>
    </source>
</evidence>
<comment type="subcellular location">
    <subcellularLocation>
        <location evidence="1">Nucleus</location>
    </subcellularLocation>
</comment>
<organism evidence="9 10">
    <name type="scientific">Agrilus planipennis</name>
    <name type="common">Emerald ash borer</name>
    <name type="synonym">Agrilus marcopoli</name>
    <dbReference type="NCBI Taxonomy" id="224129"/>
    <lineage>
        <taxon>Eukaryota</taxon>
        <taxon>Metazoa</taxon>
        <taxon>Ecdysozoa</taxon>
        <taxon>Arthropoda</taxon>
        <taxon>Hexapoda</taxon>
        <taxon>Insecta</taxon>
        <taxon>Pterygota</taxon>
        <taxon>Neoptera</taxon>
        <taxon>Endopterygota</taxon>
        <taxon>Coleoptera</taxon>
        <taxon>Polyphaga</taxon>
        <taxon>Elateriformia</taxon>
        <taxon>Buprestoidea</taxon>
        <taxon>Buprestidae</taxon>
        <taxon>Agrilinae</taxon>
        <taxon>Agrilus</taxon>
    </lineage>
</organism>
<dbReference type="RefSeq" id="XP_018333395.1">
    <property type="nucleotide sequence ID" value="XM_018477893.2"/>
</dbReference>
<dbReference type="PROSITE" id="PS50005">
    <property type="entry name" value="TPR"/>
    <property type="match status" value="1"/>
</dbReference>
<dbReference type="GO" id="GO:0042393">
    <property type="term" value="F:histone binding"/>
    <property type="evidence" value="ECO:0007669"/>
    <property type="project" value="TreeGrafter"/>
</dbReference>
<dbReference type="Proteomes" id="UP000192223">
    <property type="component" value="Unplaced"/>
</dbReference>
<evidence type="ECO:0000256" key="1">
    <source>
        <dbReference type="ARBA" id="ARBA00004123"/>
    </source>
</evidence>
<dbReference type="GO" id="GO:0005654">
    <property type="term" value="C:nucleoplasm"/>
    <property type="evidence" value="ECO:0007669"/>
    <property type="project" value="TreeGrafter"/>
</dbReference>
<dbReference type="GO" id="GO:0034080">
    <property type="term" value="P:CENP-A containing chromatin assembly"/>
    <property type="evidence" value="ECO:0007669"/>
    <property type="project" value="TreeGrafter"/>
</dbReference>
<reference evidence="10" key="1">
    <citation type="submission" date="2025-08" db="UniProtKB">
        <authorList>
            <consortium name="RefSeq"/>
        </authorList>
    </citation>
    <scope>IDENTIFICATION</scope>
    <source>
        <tissue evidence="10">Entire body</tissue>
    </source>
</reference>
<proteinExistence type="inferred from homology"/>
<dbReference type="KEGG" id="apln:108742617"/>
<keyword evidence="5" id="KW-0539">Nucleus</keyword>
<feature type="region of interest" description="Disordered" evidence="8">
    <location>
        <begin position="72"/>
        <end position="252"/>
    </location>
</feature>
<dbReference type="PANTHER" id="PTHR15081">
    <property type="entry name" value="NUCLEAR AUTOANTIGENIC SPERM PROTEIN NASP -RELATED"/>
    <property type="match status" value="1"/>
</dbReference>
<dbReference type="PANTHER" id="PTHR15081:SF1">
    <property type="entry name" value="NUCLEAR AUTOANTIGENIC SPERM PROTEIN"/>
    <property type="match status" value="1"/>
</dbReference>
<evidence type="ECO:0000256" key="4">
    <source>
        <dbReference type="ARBA" id="ARBA00022803"/>
    </source>
</evidence>
<dbReference type="GO" id="GO:0006335">
    <property type="term" value="P:DNA replication-dependent chromatin assembly"/>
    <property type="evidence" value="ECO:0007669"/>
    <property type="project" value="TreeGrafter"/>
</dbReference>
<keyword evidence="7" id="KW-0175">Coiled coil</keyword>
<dbReference type="InterPro" id="IPR019734">
    <property type="entry name" value="TPR_rpt"/>
</dbReference>
<dbReference type="OrthoDB" id="5587616at2759"/>
<feature type="compositionally biased region" description="Basic and acidic residues" evidence="8">
    <location>
        <begin position="448"/>
        <end position="457"/>
    </location>
</feature>
<comment type="similarity">
    <text evidence="2">Belongs to the NASP family.</text>
</comment>
<dbReference type="InterPro" id="IPR051730">
    <property type="entry name" value="NASP-like"/>
</dbReference>
<sequence>MADINIDLDSNDRTELLGQGIRAYMMRDYNAAVSALSRASEIGVKEHNDDKHDSLAEIYLFYGKALLELSREESEPLGDAIPRETEDSDDEEEVDQEDNEANGITESDKMDVCDSNESKPKDKSEISTDVAEKVSEETKSPNKTEPPKVEESEEDKEPSSTQSEASTTEVSSVKEREANPSKTEKSNADEAVTNGQADSTDDIQKTNGHSDLQENGTSGNKDEAQQNGVESEPCTSQENGEKVEETEDEPTDLQVAWEVLELAKIIYEKRGESSKKDLAETLITLGEVSMESENFDSAITDIKQGLEIQKTILDNNSRKLAETYYKLGMALSTNNQIEEAIENFNHSLKILNNKVDKLKESDGNSKVQTEIDEIKSLIPEIEEKIADMKCFKEEALKKLSITLEKQSGTKTDGSSSDTKANDISHLVKRKRKIEEITEELEANPSKRKTPEDKKSPEEVVSTVEEVKTSE</sequence>
<dbReference type="Pfam" id="PF13424">
    <property type="entry name" value="TPR_12"/>
    <property type="match status" value="1"/>
</dbReference>
<dbReference type="STRING" id="224129.A0A1W4XLY9"/>
<feature type="compositionally biased region" description="Low complexity" evidence="8">
    <location>
        <begin position="408"/>
        <end position="418"/>
    </location>
</feature>
<feature type="repeat" description="TPR" evidence="6">
    <location>
        <begin position="321"/>
        <end position="354"/>
    </location>
</feature>
<name>A0A1W4XLY9_AGRPL</name>
<feature type="compositionally biased region" description="Basic and acidic residues" evidence="8">
    <location>
        <begin position="106"/>
        <end position="150"/>
    </location>
</feature>
<evidence type="ECO:0000256" key="5">
    <source>
        <dbReference type="ARBA" id="ARBA00023242"/>
    </source>
</evidence>
<keyword evidence="9" id="KW-1185">Reference proteome</keyword>
<gene>
    <name evidence="10" type="primary">LOC108742617</name>
</gene>
<keyword evidence="3" id="KW-0677">Repeat</keyword>
<accession>A0A1W4XLY9</accession>
<dbReference type="InParanoid" id="A0A1W4XLY9"/>
<evidence type="ECO:0000313" key="9">
    <source>
        <dbReference type="Proteomes" id="UP000192223"/>
    </source>
</evidence>
<keyword evidence="4 6" id="KW-0802">TPR repeat</keyword>